<feature type="domain" description="Calponin-homology (CH)" evidence="6">
    <location>
        <begin position="556"/>
        <end position="664"/>
    </location>
</feature>
<feature type="compositionally biased region" description="Low complexity" evidence="5">
    <location>
        <begin position="1"/>
        <end position="18"/>
    </location>
</feature>
<feature type="domain" description="EF-hand" evidence="7">
    <location>
        <begin position="70"/>
        <end position="105"/>
    </location>
</feature>
<evidence type="ECO:0000259" key="7">
    <source>
        <dbReference type="PROSITE" id="PS50222"/>
    </source>
</evidence>
<dbReference type="CDD" id="cd21301">
    <property type="entry name" value="CH_PLS_rpt4"/>
    <property type="match status" value="1"/>
</dbReference>
<sequence length="1681" mass="193375">MSFTNYRNTNTNRSQNTNDETSKDLKSNIRESRWIQPEQWQSPEIQEKFDKGSIDFSEVHSLLQQLGIKVQKFELNRILEKHDRNKDQQLNKEEFEDLYLKLRAEKDPGSTWSRTVKSTAGSIDRFVTTRRDTTDDTDSTSSAVEQQQEASGPYHSVLVEERVWTSNWLNQLLADDVHLNLRANPIDSTDPQALYKRCQDGILLCKLINIAVPKTIDERAINLNYSKQDIFRQSENLELAINSARGIGCKVVNIHPENISKAVPHLVMGLLWQIIRIQLTSEINLKHVPGLVLLLRDGETPEDLLKLSPEELLLRWFNYQLKRSQYSGKPISNFSNDIKNSEAYTYLLNVIAPANTKPPVGLNPLKEDDLRRRAELMLKEADKIKARAHITPEDVVKGNPRLNFAFVANLFNTYPTLDLPTEQVPEPGVIIEETREEKTYRNFINSLGIEPHVNYLYSDLCDGLIILQLYDIIRPNTVDWSKIYKTFNAIKERFQKLNNCNFAVDYAVEPLHFKITGIGGPDILEGNKTLTLGLVWQIMRAYTLSILQKLAKSTTPIADKDIINWANQKLKNANKKTVLTNFHDQALSDSMLICDLIDAIKPGSIQYNLLKTSGTPEAKMDNALYAISMARKIGARIYALPDDIVETKQKMLLTVFACLMASDMNVVKRVMSDDIQYWHATDGEVTVSTERFKHGTSSLKWEWSSSSSALTYTNPEAFRSIKWATNVCFAFWLFNNQQSKVDENAPQQPLYVEFLTATSSEPIARLWYHVNFYGWRPLGLRYALLSKFKNNLNRIHGIRFCPPTNTPNGVYFVNGITFDYKHTIGPQDDYQQPWATPENIKRLNDDPSKWLFNTNNFFYNRSWLEEQQVHPSDDDVNKLKDRWLESLPYGTWSPSTKPEPFSKLQKLAETYGIKPNTISNVPLGKGGFYSPTNALDIQPFLLGPLKRTATTYQCYRYNRSFESAEGQNVWTLLLQLCDYLLEQGWAEGNGNMEGNLDIGYEIRNFPMCLTYIRNELDDVDRLQSMLTSAIWIMYGHLLTEQQTSTMNTDIIHNYLTNVSRLIVCLSDQNEIIRRIIALRYTLSYCFENRIHEPLALDGTVHHHWMCHYEYASYALPDIVKFVSSMNDTEFRFSDNIRRILRRCIYTLDCCLIENEKIPPNLNARAGDFVTCNGLNMTKKCVCICNQGQPYDPFFAGLLVTMCPKNDKSVMTYLNDDIEPVPLEGHLTLNSTAACVHRRSNFYASIVGMGKNRRGLEIYGWLEDANNYGEYVRNCSIFIAPADEQGVIEYSNAGCVYPGWQWSHWPGTTCLLKPRSELFEGYCNLTAKNWLAGGTSISGRDGMFSNDFFVWDVAFRRSIYCFDNRITVVTTNIKLLQRAKRPVITTLFQSNFSNLENFEHTSFILNNDEKISEFPYEKIFENNGLDVITDHRNITYYLHSNENSNQSYRITLKRSEQEMIYVNQYFLIDPKQNPIIDIKTKKFREPNYADNEKYFKTTKDKYGLGYIEHLNVDDGTASFVYTILIGHEQLNEWIEEFSHSSRDPWSSPDLSDLPPSLILSKSDDTHIFYDRATDTTCYTCYSKDRLEVNIGLVQSFGQPCMAMVRGRGPGAITISIATTDFTLNTPMWMVLKGKWTGAELMCDDENGCVYVRTELIDDGNTKVTVWQRIYMPVEFQITQSYD</sequence>
<dbReference type="GO" id="GO:0005975">
    <property type="term" value="P:carbohydrate metabolic process"/>
    <property type="evidence" value="ECO:0007669"/>
    <property type="project" value="InterPro"/>
</dbReference>
<dbReference type="Pfam" id="PF09092">
    <property type="entry name" value="Lyase_N"/>
    <property type="match status" value="1"/>
</dbReference>
<dbReference type="SUPFAM" id="SSF48230">
    <property type="entry name" value="Chondroitin AC/alginate lyase"/>
    <property type="match status" value="1"/>
</dbReference>
<dbReference type="GO" id="GO:0051015">
    <property type="term" value="F:actin filament binding"/>
    <property type="evidence" value="ECO:0007669"/>
    <property type="project" value="InterPro"/>
</dbReference>
<dbReference type="InterPro" id="IPR015177">
    <property type="entry name" value="Lyase_catalyt"/>
</dbReference>
<dbReference type="InterPro" id="IPR011013">
    <property type="entry name" value="Gal_mutarotase_sf_dom"/>
</dbReference>
<feature type="domain" description="Calponin-homology (CH)" evidence="6">
    <location>
        <begin position="307"/>
        <end position="415"/>
    </location>
</feature>
<dbReference type="SMART" id="SM00033">
    <property type="entry name" value="CH"/>
    <property type="match status" value="4"/>
</dbReference>
<reference evidence="8" key="1">
    <citation type="submission" date="2021-02" db="EMBL/GenBank/DDBJ databases">
        <authorList>
            <person name="Nowell W R."/>
        </authorList>
    </citation>
    <scope>NUCLEOTIDE SEQUENCE</scope>
</reference>
<evidence type="ECO:0000256" key="2">
    <source>
        <dbReference type="ARBA" id="ARBA00022737"/>
    </source>
</evidence>
<keyword evidence="1" id="KW-0479">Metal-binding</keyword>
<dbReference type="Gene3D" id="1.50.10.100">
    <property type="entry name" value="Chondroitin AC/alginate lyase"/>
    <property type="match status" value="1"/>
</dbReference>
<keyword evidence="4" id="KW-0009">Actin-binding</keyword>
<dbReference type="InterPro" id="IPR001715">
    <property type="entry name" value="CH_dom"/>
</dbReference>
<evidence type="ECO:0000313" key="9">
    <source>
        <dbReference type="Proteomes" id="UP000663836"/>
    </source>
</evidence>
<accession>A0A818J7S6</accession>
<dbReference type="SUPFAM" id="SSF49785">
    <property type="entry name" value="Galactose-binding domain-like"/>
    <property type="match status" value="1"/>
</dbReference>
<dbReference type="SUPFAM" id="SSF47473">
    <property type="entry name" value="EF-hand"/>
    <property type="match status" value="1"/>
</dbReference>
<dbReference type="GO" id="GO:0032432">
    <property type="term" value="C:actin filament bundle"/>
    <property type="evidence" value="ECO:0007669"/>
    <property type="project" value="TreeGrafter"/>
</dbReference>
<organism evidence="8 9">
    <name type="scientific">Rotaria sordida</name>
    <dbReference type="NCBI Taxonomy" id="392033"/>
    <lineage>
        <taxon>Eukaryota</taxon>
        <taxon>Metazoa</taxon>
        <taxon>Spiralia</taxon>
        <taxon>Gnathifera</taxon>
        <taxon>Rotifera</taxon>
        <taxon>Eurotatoria</taxon>
        <taxon>Bdelloidea</taxon>
        <taxon>Philodinida</taxon>
        <taxon>Philodinidae</taxon>
        <taxon>Rotaria</taxon>
    </lineage>
</organism>
<dbReference type="InterPro" id="IPR001589">
    <property type="entry name" value="Actinin_actin-bd_CS"/>
</dbReference>
<keyword evidence="2" id="KW-0677">Repeat</keyword>
<dbReference type="Gene3D" id="2.70.98.10">
    <property type="match status" value="1"/>
</dbReference>
<evidence type="ECO:0000256" key="4">
    <source>
        <dbReference type="ARBA" id="ARBA00023203"/>
    </source>
</evidence>
<comment type="caution">
    <text evidence="8">The sequence shown here is derived from an EMBL/GenBank/DDBJ whole genome shotgun (WGS) entry which is preliminary data.</text>
</comment>
<dbReference type="Gene3D" id="1.10.418.10">
    <property type="entry name" value="Calponin-like domain"/>
    <property type="match status" value="4"/>
</dbReference>
<dbReference type="InterPro" id="IPR011071">
    <property type="entry name" value="Lyase_8-like_C"/>
</dbReference>
<dbReference type="Proteomes" id="UP000663836">
    <property type="component" value="Unassembled WGS sequence"/>
</dbReference>
<dbReference type="SUPFAM" id="SSF47576">
    <property type="entry name" value="Calponin-homology domain, CH-domain"/>
    <property type="match status" value="1"/>
</dbReference>
<dbReference type="PROSITE" id="PS50021">
    <property type="entry name" value="CH"/>
    <property type="match status" value="4"/>
</dbReference>
<dbReference type="SUPFAM" id="SSF74650">
    <property type="entry name" value="Galactose mutarotase-like"/>
    <property type="match status" value="1"/>
</dbReference>
<dbReference type="InterPro" id="IPR014718">
    <property type="entry name" value="GH-type_carb-bd"/>
</dbReference>
<dbReference type="FunFam" id="1.10.418.10:FF:000010">
    <property type="entry name" value="Plastin-3 isoform 1"/>
    <property type="match status" value="1"/>
</dbReference>
<dbReference type="FunFam" id="1.10.418.10:FF:000042">
    <property type="entry name" value="Fimbrin, putative"/>
    <property type="match status" value="1"/>
</dbReference>
<protein>
    <submittedName>
        <fullName evidence="8">Uncharacterized protein</fullName>
    </submittedName>
</protein>
<keyword evidence="3" id="KW-0106">Calcium</keyword>
<dbReference type="InterPro" id="IPR008929">
    <property type="entry name" value="Chondroitin_lyas"/>
</dbReference>
<dbReference type="GO" id="GO:0005509">
    <property type="term" value="F:calcium ion binding"/>
    <property type="evidence" value="ECO:0007669"/>
    <property type="project" value="InterPro"/>
</dbReference>
<dbReference type="Gene3D" id="2.60.220.10">
    <property type="entry name" value="Polysaccharide lyase family 8-like, C-terminal"/>
    <property type="match status" value="1"/>
</dbReference>
<dbReference type="PROSITE" id="PS00020">
    <property type="entry name" value="ACTININ_2"/>
    <property type="match status" value="1"/>
</dbReference>
<dbReference type="GO" id="GO:0005884">
    <property type="term" value="C:actin filament"/>
    <property type="evidence" value="ECO:0007669"/>
    <property type="project" value="TreeGrafter"/>
</dbReference>
<dbReference type="PANTHER" id="PTHR19961">
    <property type="entry name" value="FIMBRIN/PLASTIN"/>
    <property type="match status" value="1"/>
</dbReference>
<feature type="domain" description="Calponin-homology (CH)" evidence="6">
    <location>
        <begin position="434"/>
        <end position="543"/>
    </location>
</feature>
<proteinExistence type="predicted"/>
<gene>
    <name evidence="8" type="ORF">JBS370_LOCUS559</name>
</gene>
<dbReference type="GO" id="GO:0051639">
    <property type="term" value="P:actin filament network formation"/>
    <property type="evidence" value="ECO:0007669"/>
    <property type="project" value="TreeGrafter"/>
</dbReference>
<dbReference type="GO" id="GO:0005576">
    <property type="term" value="C:extracellular region"/>
    <property type="evidence" value="ECO:0007669"/>
    <property type="project" value="InterPro"/>
</dbReference>
<dbReference type="InterPro" id="IPR018247">
    <property type="entry name" value="EF_Hand_1_Ca_BS"/>
</dbReference>
<dbReference type="Pfam" id="PF00307">
    <property type="entry name" value="CH"/>
    <property type="match status" value="4"/>
</dbReference>
<evidence type="ECO:0000259" key="6">
    <source>
        <dbReference type="PROSITE" id="PS50021"/>
    </source>
</evidence>
<dbReference type="EMBL" id="CAJOBD010000015">
    <property type="protein sequence ID" value="CAF3534969.1"/>
    <property type="molecule type" value="Genomic_DNA"/>
</dbReference>
<dbReference type="PROSITE" id="PS00018">
    <property type="entry name" value="EF_HAND_1"/>
    <property type="match status" value="1"/>
</dbReference>
<dbReference type="InterPro" id="IPR008979">
    <property type="entry name" value="Galactose-bd-like_sf"/>
</dbReference>
<dbReference type="GO" id="GO:0005737">
    <property type="term" value="C:cytoplasm"/>
    <property type="evidence" value="ECO:0007669"/>
    <property type="project" value="TreeGrafter"/>
</dbReference>
<dbReference type="SUPFAM" id="SSF49863">
    <property type="entry name" value="Hyaluronate lyase-like, C-terminal domain"/>
    <property type="match status" value="1"/>
</dbReference>
<dbReference type="GO" id="GO:0030246">
    <property type="term" value="F:carbohydrate binding"/>
    <property type="evidence" value="ECO:0007669"/>
    <property type="project" value="InterPro"/>
</dbReference>
<dbReference type="Gene3D" id="2.60.120.430">
    <property type="entry name" value="Galactose-binding lectin"/>
    <property type="match status" value="1"/>
</dbReference>
<evidence type="ECO:0000256" key="5">
    <source>
        <dbReference type="SAM" id="MobiDB-lite"/>
    </source>
</evidence>
<feature type="domain" description="Calponin-homology (CH)" evidence="6">
    <location>
        <begin position="159"/>
        <end position="279"/>
    </location>
</feature>
<evidence type="ECO:0000256" key="1">
    <source>
        <dbReference type="ARBA" id="ARBA00022723"/>
    </source>
</evidence>
<dbReference type="PANTHER" id="PTHR19961:SF18">
    <property type="entry name" value="FI19014P1"/>
    <property type="match status" value="1"/>
</dbReference>
<dbReference type="Pfam" id="PF09093">
    <property type="entry name" value="Lyase_catalyt"/>
    <property type="match status" value="1"/>
</dbReference>
<dbReference type="CDD" id="cd21298">
    <property type="entry name" value="CH_PLS_rpt3"/>
    <property type="match status" value="1"/>
</dbReference>
<dbReference type="PROSITE" id="PS50222">
    <property type="entry name" value="EF_HAND_2"/>
    <property type="match status" value="1"/>
</dbReference>
<evidence type="ECO:0000313" key="8">
    <source>
        <dbReference type="EMBL" id="CAF3534969.1"/>
    </source>
</evidence>
<dbReference type="InterPro" id="IPR002048">
    <property type="entry name" value="EF_hand_dom"/>
</dbReference>
<evidence type="ECO:0000256" key="3">
    <source>
        <dbReference type="ARBA" id="ARBA00022837"/>
    </source>
</evidence>
<feature type="region of interest" description="Disordered" evidence="5">
    <location>
        <begin position="1"/>
        <end position="26"/>
    </location>
</feature>
<dbReference type="InterPro" id="IPR036872">
    <property type="entry name" value="CH_dom_sf"/>
</dbReference>
<dbReference type="InterPro" id="IPR015176">
    <property type="entry name" value="Lyase_N"/>
</dbReference>
<dbReference type="CDD" id="cd00051">
    <property type="entry name" value="EFh"/>
    <property type="match status" value="1"/>
</dbReference>
<dbReference type="InterPro" id="IPR039959">
    <property type="entry name" value="Fimbrin/Plastin"/>
</dbReference>
<dbReference type="Gene3D" id="1.10.238.10">
    <property type="entry name" value="EF-hand"/>
    <property type="match status" value="1"/>
</dbReference>
<dbReference type="InterPro" id="IPR011992">
    <property type="entry name" value="EF-hand-dom_pair"/>
</dbReference>
<dbReference type="GO" id="GO:0016837">
    <property type="term" value="F:carbon-oxygen lyase activity, acting on polysaccharides"/>
    <property type="evidence" value="ECO:0007669"/>
    <property type="project" value="UniProtKB-ARBA"/>
</dbReference>
<feature type="region of interest" description="Disordered" evidence="5">
    <location>
        <begin position="127"/>
        <end position="152"/>
    </location>
</feature>
<dbReference type="GO" id="GO:0051017">
    <property type="term" value="P:actin filament bundle assembly"/>
    <property type="evidence" value="ECO:0007669"/>
    <property type="project" value="InterPro"/>
</dbReference>
<name>A0A818J7S6_9BILA</name>